<dbReference type="Proteomes" id="UP000887565">
    <property type="component" value="Unplaced"/>
</dbReference>
<keyword evidence="1" id="KW-1185">Reference proteome</keyword>
<name>A0A915JNB3_ROMCU</name>
<sequence>MTSSCCFQVDRRRSSMDRCSHIVVINNSSETIKLFRANMLSRAGASRGSIGCKRSYVDPILPMHNQAFQSNRHFHADVCKLSTFIEYIIIENELLNFYTSIDISKFRRVKVIGIETEKVSGYQYSTFANTVRNKCLPTRSDKMYAWLVTISATSSHNFIFDAITIFPLPGTTLGQKFLCKSM</sequence>
<dbReference type="AlphaFoldDB" id="A0A915JNB3"/>
<dbReference type="WBParaSite" id="nRc.2.0.1.t27588-RA">
    <property type="protein sequence ID" value="nRc.2.0.1.t27588-RA"/>
    <property type="gene ID" value="nRc.2.0.1.g27588"/>
</dbReference>
<reference evidence="2" key="1">
    <citation type="submission" date="2022-11" db="UniProtKB">
        <authorList>
            <consortium name="WormBaseParasite"/>
        </authorList>
    </citation>
    <scope>IDENTIFICATION</scope>
</reference>
<accession>A0A915JNB3</accession>
<evidence type="ECO:0000313" key="1">
    <source>
        <dbReference type="Proteomes" id="UP000887565"/>
    </source>
</evidence>
<evidence type="ECO:0000313" key="2">
    <source>
        <dbReference type="WBParaSite" id="nRc.2.0.1.t27588-RA"/>
    </source>
</evidence>
<proteinExistence type="predicted"/>
<protein>
    <submittedName>
        <fullName evidence="2">Uncharacterized protein</fullName>
    </submittedName>
</protein>
<organism evidence="1 2">
    <name type="scientific">Romanomermis culicivorax</name>
    <name type="common">Nematode worm</name>
    <dbReference type="NCBI Taxonomy" id="13658"/>
    <lineage>
        <taxon>Eukaryota</taxon>
        <taxon>Metazoa</taxon>
        <taxon>Ecdysozoa</taxon>
        <taxon>Nematoda</taxon>
        <taxon>Enoplea</taxon>
        <taxon>Dorylaimia</taxon>
        <taxon>Mermithida</taxon>
        <taxon>Mermithoidea</taxon>
        <taxon>Mermithidae</taxon>
        <taxon>Romanomermis</taxon>
    </lineage>
</organism>